<dbReference type="EMBL" id="FNBS01000019">
    <property type="protein sequence ID" value="SDF64440.1"/>
    <property type="molecule type" value="Genomic_DNA"/>
</dbReference>
<sequence>MSKRKVTIELTERDIELLKILGEHVAVRIDNVGRLYQTERYHDLRLQKLSKAKYIKRDYGYVFLGIEGERYLKSIGITPKAKPPSKSNYLERVKQRSDLYFDFLGSPWRFIDGRELKKQYGSIDRSSMFIGLLSGWTEYMVYFLTKYYDKKQIENMKHEISNLYRLGIYRAVIFYRDRKERERYRDETLGIKEQLLLPYSVGVELLKKHGEKDIVRAAAERVYGELREPAWKEADYEAGGKQIMVLILNDVEKKAKIRNYLDLTAFRYTERQEIEILCLEDQEEVFRDEFPECSIRTISTEEVLRL</sequence>
<dbReference type="RefSeq" id="WP_074592424.1">
    <property type="nucleotide sequence ID" value="NZ_FNBS01000019.1"/>
</dbReference>
<dbReference type="Proteomes" id="UP000183404">
    <property type="component" value="Unassembled WGS sequence"/>
</dbReference>
<evidence type="ECO:0000313" key="2">
    <source>
        <dbReference type="Proteomes" id="UP000183404"/>
    </source>
</evidence>
<name>A0A1G7MTR0_THETY</name>
<organism evidence="1 2">
    <name type="scientific">Thermoanaerobacter thermohydrosulfuricus</name>
    <name type="common">Clostridium thermohydrosulfuricum</name>
    <dbReference type="NCBI Taxonomy" id="1516"/>
    <lineage>
        <taxon>Bacteria</taxon>
        <taxon>Bacillati</taxon>
        <taxon>Bacillota</taxon>
        <taxon>Clostridia</taxon>
        <taxon>Thermoanaerobacterales</taxon>
        <taxon>Thermoanaerobacteraceae</taxon>
        <taxon>Thermoanaerobacter</taxon>
    </lineage>
</organism>
<proteinExistence type="predicted"/>
<reference evidence="1 2" key="1">
    <citation type="submission" date="2016-10" db="EMBL/GenBank/DDBJ databases">
        <authorList>
            <person name="de Groot N.N."/>
        </authorList>
    </citation>
    <scope>NUCLEOTIDE SEQUENCE [LARGE SCALE GENOMIC DNA]</scope>
    <source>
        <strain evidence="1 2">DSM 569</strain>
    </source>
</reference>
<dbReference type="AlphaFoldDB" id="A0A1G7MTR0"/>
<protein>
    <submittedName>
        <fullName evidence="1">Uncharacterized protein</fullName>
    </submittedName>
</protein>
<gene>
    <name evidence="1" type="ORF">SAMN04244560_01011</name>
</gene>
<evidence type="ECO:0000313" key="1">
    <source>
        <dbReference type="EMBL" id="SDF64440.1"/>
    </source>
</evidence>
<accession>A0A1G7MTR0</accession>